<reference evidence="2" key="1">
    <citation type="submission" date="2022-11" db="UniProtKB">
        <authorList>
            <consortium name="WormBaseParasite"/>
        </authorList>
    </citation>
    <scope>IDENTIFICATION</scope>
</reference>
<dbReference type="AlphaFoldDB" id="A0A914PPB5"/>
<sequence length="286" mass="33466">MDVLNSSVVSSFVPKSLNRGKILWPENPSIKQNWAFRDSFINYICKNPLSAKYYLKLAQSCKFFFEKNPILIIGHFESSGNYFVCPTKLDEYQNDNEKYHVEIDLSKILSKIWIAPESTCNYGLSGYILLLLSKLYRCETSYFDGKTVMIDQILGCLPNVEDFQMYTFRNDLISINSSAMKNITKLENHKKLEWLHFLGIPESFTVEDLSAFFDKYINTKIWLEFGENLSDDFKNQLDSLIDSVIESGAYRFIGYDGQDDEKYCILWYRFYPNYDEEYGNDSDDDE</sequence>
<evidence type="ECO:0000313" key="1">
    <source>
        <dbReference type="Proteomes" id="UP000887578"/>
    </source>
</evidence>
<dbReference type="Proteomes" id="UP000887578">
    <property type="component" value="Unplaced"/>
</dbReference>
<proteinExistence type="predicted"/>
<protein>
    <submittedName>
        <fullName evidence="2">Uncharacterized protein</fullName>
    </submittedName>
</protein>
<accession>A0A914PPB5</accession>
<keyword evidence="1" id="KW-1185">Reference proteome</keyword>
<name>A0A914PPB5_9BILA</name>
<evidence type="ECO:0000313" key="2">
    <source>
        <dbReference type="WBParaSite" id="PDA_v2.g17869.t1"/>
    </source>
</evidence>
<dbReference type="WBParaSite" id="PDA_v2.g17869.t1">
    <property type="protein sequence ID" value="PDA_v2.g17869.t1"/>
    <property type="gene ID" value="PDA_v2.g17869"/>
</dbReference>
<organism evidence="1 2">
    <name type="scientific">Panagrolaimus davidi</name>
    <dbReference type="NCBI Taxonomy" id="227884"/>
    <lineage>
        <taxon>Eukaryota</taxon>
        <taxon>Metazoa</taxon>
        <taxon>Ecdysozoa</taxon>
        <taxon>Nematoda</taxon>
        <taxon>Chromadorea</taxon>
        <taxon>Rhabditida</taxon>
        <taxon>Tylenchina</taxon>
        <taxon>Panagrolaimomorpha</taxon>
        <taxon>Panagrolaimoidea</taxon>
        <taxon>Panagrolaimidae</taxon>
        <taxon>Panagrolaimus</taxon>
    </lineage>
</organism>